<comment type="caution">
    <text evidence="2">The sequence shown here is derived from an EMBL/GenBank/DDBJ whole genome shotgun (WGS) entry which is preliminary data.</text>
</comment>
<reference evidence="2 3" key="1">
    <citation type="journal article" date="2021" name="BMC Biol.">
        <title>Horizontally acquired antibacterial genes associated with adaptive radiation of ladybird beetles.</title>
        <authorList>
            <person name="Li H.S."/>
            <person name="Tang X.F."/>
            <person name="Huang Y.H."/>
            <person name="Xu Z.Y."/>
            <person name="Chen M.L."/>
            <person name="Du X.Y."/>
            <person name="Qiu B.Y."/>
            <person name="Chen P.T."/>
            <person name="Zhang W."/>
            <person name="Slipinski A."/>
            <person name="Escalona H.E."/>
            <person name="Waterhouse R.M."/>
            <person name="Zwick A."/>
            <person name="Pang H."/>
        </authorList>
    </citation>
    <scope>NUCLEOTIDE SEQUENCE [LARGE SCALE GENOMIC DNA]</scope>
    <source>
        <strain evidence="2">SYSU2018</strain>
    </source>
</reference>
<keyword evidence="3" id="KW-1185">Reference proteome</keyword>
<accession>A0ABD2NZV0</accession>
<organism evidence="2 3">
    <name type="scientific">Cryptolaemus montrouzieri</name>
    <dbReference type="NCBI Taxonomy" id="559131"/>
    <lineage>
        <taxon>Eukaryota</taxon>
        <taxon>Metazoa</taxon>
        <taxon>Ecdysozoa</taxon>
        <taxon>Arthropoda</taxon>
        <taxon>Hexapoda</taxon>
        <taxon>Insecta</taxon>
        <taxon>Pterygota</taxon>
        <taxon>Neoptera</taxon>
        <taxon>Endopterygota</taxon>
        <taxon>Coleoptera</taxon>
        <taxon>Polyphaga</taxon>
        <taxon>Cucujiformia</taxon>
        <taxon>Coccinelloidea</taxon>
        <taxon>Coccinellidae</taxon>
        <taxon>Scymninae</taxon>
        <taxon>Scymnini</taxon>
        <taxon>Cryptolaemus</taxon>
    </lineage>
</organism>
<keyword evidence="1" id="KW-0175">Coiled coil</keyword>
<sequence>MAETTSSSKSRVLEDIINLEQDFKYNLNLLKIRDIEIEKCNIVNQNLQAKLNRVVAETKELNKKYIQLQHEFEALQQERKEDRKVIETKLSLEDNERRQSHRKIQQIFGNNFSQKSNILQIISEMRIAEQKYKETITTYKTQIGDQTKHLDNLQKKYTNIMEENITLSNKIKDINARKISEICMYKYELEKVLMRLNCSKRNNFNPGRL</sequence>
<proteinExistence type="predicted"/>
<feature type="coiled-coil region" evidence="1">
    <location>
        <begin position="37"/>
        <end position="85"/>
    </location>
</feature>
<gene>
    <name evidence="2" type="ORF">HHI36_018340</name>
</gene>
<evidence type="ECO:0000256" key="1">
    <source>
        <dbReference type="SAM" id="Coils"/>
    </source>
</evidence>
<name>A0ABD2NZV0_9CUCU</name>
<dbReference type="Proteomes" id="UP001516400">
    <property type="component" value="Unassembled WGS sequence"/>
</dbReference>
<dbReference type="AlphaFoldDB" id="A0ABD2NZV0"/>
<dbReference type="EMBL" id="JABFTP020000165">
    <property type="protein sequence ID" value="KAL3284174.1"/>
    <property type="molecule type" value="Genomic_DNA"/>
</dbReference>
<protein>
    <submittedName>
        <fullName evidence="2">Uncharacterized protein</fullName>
    </submittedName>
</protein>
<evidence type="ECO:0000313" key="3">
    <source>
        <dbReference type="Proteomes" id="UP001516400"/>
    </source>
</evidence>
<evidence type="ECO:0000313" key="2">
    <source>
        <dbReference type="EMBL" id="KAL3284174.1"/>
    </source>
</evidence>